<comment type="caution">
    <text evidence="1">The sequence shown here is derived from an EMBL/GenBank/DDBJ whole genome shotgun (WGS) entry which is preliminary data.</text>
</comment>
<sequence length="184" mass="21224">MGSRFLLLKDCHEMSIENFHRVITLTTFSVPGTLDSNTWPQLFNPLREKFNSSMPFGPPVTEEYRLNWHRMSNVWFMALEEDRWAAEKFGAMAKRESWGGDDASSHAIFCHLYRWTGFSNPRKQEATAAADFEAAEKRQNALAKAKPPATAYVQERWAIRSIPSLRTEEDVEYENAEKGEEAEE</sequence>
<dbReference type="Proteomes" id="UP001144673">
    <property type="component" value="Chromosome 6"/>
</dbReference>
<dbReference type="KEGG" id="amus:LMH87_000005"/>
<name>A0A9W8QFD4_AKAMU</name>
<reference evidence="1" key="1">
    <citation type="journal article" date="2023" name="Access Microbiol">
        <title>De-novo genome assembly for Akanthomyces muscarius, a biocontrol agent of insect agricultural pests.</title>
        <authorList>
            <person name="Erdos Z."/>
            <person name="Studholme D.J."/>
            <person name="Raymond B."/>
            <person name="Sharma M."/>
        </authorList>
    </citation>
    <scope>NUCLEOTIDE SEQUENCE</scope>
    <source>
        <strain evidence="1">Ve6</strain>
    </source>
</reference>
<dbReference type="AlphaFoldDB" id="A0A9W8QFD4"/>
<proteinExistence type="predicted"/>
<organism evidence="1 2">
    <name type="scientific">Akanthomyces muscarius</name>
    <name type="common">Entomopathogenic fungus</name>
    <name type="synonym">Lecanicillium muscarium</name>
    <dbReference type="NCBI Taxonomy" id="2231603"/>
    <lineage>
        <taxon>Eukaryota</taxon>
        <taxon>Fungi</taxon>
        <taxon>Dikarya</taxon>
        <taxon>Ascomycota</taxon>
        <taxon>Pezizomycotina</taxon>
        <taxon>Sordariomycetes</taxon>
        <taxon>Hypocreomycetidae</taxon>
        <taxon>Hypocreales</taxon>
        <taxon>Cordycipitaceae</taxon>
        <taxon>Akanthomyces</taxon>
    </lineage>
</organism>
<evidence type="ECO:0000313" key="1">
    <source>
        <dbReference type="EMBL" id="KAJ4154726.1"/>
    </source>
</evidence>
<dbReference type="RefSeq" id="XP_056054850.1">
    <property type="nucleotide sequence ID" value="XM_056197839.1"/>
</dbReference>
<accession>A0A9W8QFD4</accession>
<protein>
    <submittedName>
        <fullName evidence="1">Uncharacterized protein</fullName>
    </submittedName>
</protein>
<evidence type="ECO:0000313" key="2">
    <source>
        <dbReference type="Proteomes" id="UP001144673"/>
    </source>
</evidence>
<dbReference type="GeneID" id="80887164"/>
<gene>
    <name evidence="1" type="ORF">LMH87_000005</name>
</gene>
<dbReference type="EMBL" id="JAJHUN010000007">
    <property type="protein sequence ID" value="KAJ4154726.1"/>
    <property type="molecule type" value="Genomic_DNA"/>
</dbReference>
<keyword evidence="2" id="KW-1185">Reference proteome</keyword>